<comment type="caution">
    <text evidence="2">The sequence shown here is derived from an EMBL/GenBank/DDBJ whole genome shotgun (WGS) entry which is preliminary data.</text>
</comment>
<protein>
    <submittedName>
        <fullName evidence="2">Uncharacterized protein</fullName>
    </submittedName>
</protein>
<evidence type="ECO:0000313" key="2">
    <source>
        <dbReference type="EMBL" id="MEA5428137.1"/>
    </source>
</evidence>
<evidence type="ECO:0000313" key="3">
    <source>
        <dbReference type="Proteomes" id="UP001302222"/>
    </source>
</evidence>
<keyword evidence="3" id="KW-1185">Reference proteome</keyword>
<keyword evidence="1" id="KW-0472">Membrane</keyword>
<evidence type="ECO:0000256" key="1">
    <source>
        <dbReference type="SAM" id="Phobius"/>
    </source>
</evidence>
<name>A0ABU5SLG8_9BACT</name>
<feature type="transmembrane region" description="Helical" evidence="1">
    <location>
        <begin position="6"/>
        <end position="26"/>
    </location>
</feature>
<reference evidence="2 3" key="1">
    <citation type="submission" date="2023-12" db="EMBL/GenBank/DDBJ databases">
        <title>Novel species of the genus Arcicella isolated from rivers.</title>
        <authorList>
            <person name="Lu H."/>
        </authorList>
    </citation>
    <scope>NUCLEOTIDE SEQUENCE [LARGE SCALE GENOMIC DNA]</scope>
    <source>
        <strain evidence="2 3">DC25W</strain>
    </source>
</reference>
<dbReference type="RefSeq" id="WP_323260184.1">
    <property type="nucleotide sequence ID" value="NZ_JAYGIM010000012.1"/>
</dbReference>
<dbReference type="EMBL" id="JAYGIM010000012">
    <property type="protein sequence ID" value="MEA5428137.1"/>
    <property type="molecule type" value="Genomic_DNA"/>
</dbReference>
<keyword evidence="1" id="KW-0812">Transmembrane</keyword>
<organism evidence="2 3">
    <name type="scientific">Arcicella lustrica</name>
    <dbReference type="NCBI Taxonomy" id="2984196"/>
    <lineage>
        <taxon>Bacteria</taxon>
        <taxon>Pseudomonadati</taxon>
        <taxon>Bacteroidota</taxon>
        <taxon>Cytophagia</taxon>
        <taxon>Cytophagales</taxon>
        <taxon>Flectobacillaceae</taxon>
        <taxon>Arcicella</taxon>
    </lineage>
</organism>
<accession>A0ABU5SLG8</accession>
<proteinExistence type="predicted"/>
<gene>
    <name evidence="2" type="ORF">VB798_16205</name>
</gene>
<keyword evidence="1" id="KW-1133">Transmembrane helix</keyword>
<dbReference type="Proteomes" id="UP001302222">
    <property type="component" value="Unassembled WGS sequence"/>
</dbReference>
<sequence length="179" mass="20734">MDIYEYAILVFFSSWLILTVVFHFPLTGNYKLRVKDPFGIIPDWRFFCPTPIKHNYHILHREFLQNGDTSPWREIQLLPPRSLLDAIWNPGRKSRKSFLDITIELANVASTNKDNENVIIGSVSYLTVLNYISQINSNECSFIQFALMASCSINKSENTELLLLSKVHLIKDEHSTRNT</sequence>